<dbReference type="AlphaFoldDB" id="A0A2P2Q5C6"/>
<proteinExistence type="predicted"/>
<organism evidence="1">
    <name type="scientific">Rhizophora mucronata</name>
    <name type="common">Asiatic mangrove</name>
    <dbReference type="NCBI Taxonomy" id="61149"/>
    <lineage>
        <taxon>Eukaryota</taxon>
        <taxon>Viridiplantae</taxon>
        <taxon>Streptophyta</taxon>
        <taxon>Embryophyta</taxon>
        <taxon>Tracheophyta</taxon>
        <taxon>Spermatophyta</taxon>
        <taxon>Magnoliopsida</taxon>
        <taxon>eudicotyledons</taxon>
        <taxon>Gunneridae</taxon>
        <taxon>Pentapetalae</taxon>
        <taxon>rosids</taxon>
        <taxon>fabids</taxon>
        <taxon>Malpighiales</taxon>
        <taxon>Rhizophoraceae</taxon>
        <taxon>Rhizophora</taxon>
    </lineage>
</organism>
<reference evidence="1" key="1">
    <citation type="submission" date="2018-02" db="EMBL/GenBank/DDBJ databases">
        <title>Rhizophora mucronata_Transcriptome.</title>
        <authorList>
            <person name="Meera S.P."/>
            <person name="Sreeshan A."/>
            <person name="Augustine A."/>
        </authorList>
    </citation>
    <scope>NUCLEOTIDE SEQUENCE</scope>
    <source>
        <tissue evidence="1">Leaf</tissue>
    </source>
</reference>
<evidence type="ECO:0000313" key="1">
    <source>
        <dbReference type="EMBL" id="MBX62099.1"/>
    </source>
</evidence>
<accession>A0A2P2Q5C6</accession>
<dbReference type="EMBL" id="GGEC01081615">
    <property type="protein sequence ID" value="MBX62099.1"/>
    <property type="molecule type" value="Transcribed_RNA"/>
</dbReference>
<protein>
    <submittedName>
        <fullName evidence="1">Uncharacterized protein</fullName>
    </submittedName>
</protein>
<name>A0A2P2Q5C6_RHIMU</name>
<sequence length="84" mass="9747">MLSLSVVRSLSEGFHSLSLHSRLRGNRSWHKHCPAELVPSKANRQKQACSCYRRDPWEQLSRRPRKYSTWTIPLYPSTAVPLIS</sequence>